<dbReference type="InterPro" id="IPR006674">
    <property type="entry name" value="HD_domain"/>
</dbReference>
<keyword evidence="2" id="KW-0472">Membrane</keyword>
<dbReference type="Proteomes" id="UP000075737">
    <property type="component" value="Unassembled WGS sequence"/>
</dbReference>
<keyword evidence="6" id="KW-1185">Reference proteome</keyword>
<keyword evidence="2" id="KW-1133">Transmembrane helix</keyword>
<dbReference type="PROSITE" id="PS51831">
    <property type="entry name" value="HD"/>
    <property type="match status" value="1"/>
</dbReference>
<dbReference type="OrthoDB" id="10822at2"/>
<feature type="domain" description="HD" evidence="3">
    <location>
        <begin position="376"/>
        <end position="498"/>
    </location>
</feature>
<dbReference type="SUPFAM" id="SSF109604">
    <property type="entry name" value="HD-domain/PDEase-like"/>
    <property type="match status" value="1"/>
</dbReference>
<organism evidence="5 6">
    <name type="scientific">Thermovenabulum gondwanense</name>
    <dbReference type="NCBI Taxonomy" id="520767"/>
    <lineage>
        <taxon>Bacteria</taxon>
        <taxon>Bacillati</taxon>
        <taxon>Bacillota</taxon>
        <taxon>Clostridia</taxon>
        <taxon>Thermosediminibacterales</taxon>
        <taxon>Thermosediminibacteraceae</taxon>
        <taxon>Thermovenabulum</taxon>
    </lineage>
</organism>
<sequence length="542" mass="62893">MNFKRFYIISTVILCILPMFFMFLYVVKILIPGYERAITNYHLVETQKNLEKIIGKNLEDLKITARDYSVWSDMYEAFQIRDLEYIKRNYSGYLPDEPYNLSLILAVDLNKNPFDFYSDQPYSVDSLLQNKEIEVLFKKTLEDLKIVGLDAAIKSGYIKLNNYIYAFGISPILDDRDFSKPPMGILLIGREINENFLGKINSYIESPLIFCNEDKEHPPLIKGFLKREIPVFDIWGHPLGRFISYFNLGVLRTIYRNFFLFFIIFCIFIFSSGVLFAISFSSYFARQFQNLEDFALKSLSINSTGRISGIIAQNVKNPFERVSMVIDILSKELREKIAVLEAQRKRLLSLYESEKRQFEDTIKMLVSIVELKDLYTKGHAERVSKIAVKIGEKLGISLSARENLKIAGLLHDIGKIIIPENILNKTGKLSRDEYEIIKLHTAYGFHILNENQTFEHIAKIVLYHHENIDGTGYPKGIKGEDIPLESKIISVADVFDALTTDRPYRKAYTKEEALNIMEQDVGKKFDEKIFEVFKQVMEEEER</sequence>
<feature type="domain" description="HD-GYP" evidence="4">
    <location>
        <begin position="354"/>
        <end position="542"/>
    </location>
</feature>
<dbReference type="Gene3D" id="1.10.3210.10">
    <property type="entry name" value="Hypothetical protein af1432"/>
    <property type="match status" value="1"/>
</dbReference>
<dbReference type="Pfam" id="PF05228">
    <property type="entry name" value="CHASE4"/>
    <property type="match status" value="1"/>
</dbReference>
<dbReference type="PANTHER" id="PTHR43155">
    <property type="entry name" value="CYCLIC DI-GMP PHOSPHODIESTERASE PA4108-RELATED"/>
    <property type="match status" value="1"/>
</dbReference>
<gene>
    <name evidence="5" type="primary">rpfG_2</name>
    <name evidence="5" type="ORF">ATZ99_06960</name>
</gene>
<dbReference type="AlphaFoldDB" id="A0A162MPH3"/>
<dbReference type="InterPro" id="IPR003607">
    <property type="entry name" value="HD/PDEase_dom"/>
</dbReference>
<protein>
    <submittedName>
        <fullName evidence="5">Cyclic di-GMP phosphodiesterase response regulator RpfG</fullName>
        <ecNumber evidence="5">3.1.4.52</ecNumber>
    </submittedName>
</protein>
<dbReference type="EMBL" id="LOHZ01000023">
    <property type="protein sequence ID" value="KYO66879.1"/>
    <property type="molecule type" value="Genomic_DNA"/>
</dbReference>
<proteinExistence type="predicted"/>
<dbReference type="GO" id="GO:0071111">
    <property type="term" value="F:cyclic-guanylate-specific phosphodiesterase activity"/>
    <property type="evidence" value="ECO:0007669"/>
    <property type="project" value="UniProtKB-EC"/>
</dbReference>
<accession>A0A162MPH3</accession>
<feature type="transmembrane region" description="Helical" evidence="2">
    <location>
        <begin position="258"/>
        <end position="284"/>
    </location>
</feature>
<dbReference type="RefSeq" id="WP_068747861.1">
    <property type="nucleotide sequence ID" value="NZ_LOHZ01000023.1"/>
</dbReference>
<evidence type="ECO:0000256" key="2">
    <source>
        <dbReference type="SAM" id="Phobius"/>
    </source>
</evidence>
<dbReference type="InterPro" id="IPR007892">
    <property type="entry name" value="CHASE4"/>
</dbReference>
<evidence type="ECO:0000313" key="5">
    <source>
        <dbReference type="EMBL" id="KYO66879.1"/>
    </source>
</evidence>
<feature type="transmembrane region" description="Helical" evidence="2">
    <location>
        <begin position="6"/>
        <end position="27"/>
    </location>
</feature>
<feature type="coiled-coil region" evidence="1">
    <location>
        <begin position="330"/>
        <end position="357"/>
    </location>
</feature>
<dbReference type="SMART" id="SM00471">
    <property type="entry name" value="HDc"/>
    <property type="match status" value="1"/>
</dbReference>
<dbReference type="NCBIfam" id="TIGR00277">
    <property type="entry name" value="HDIG"/>
    <property type="match status" value="1"/>
</dbReference>
<reference evidence="5 6" key="1">
    <citation type="submission" date="2015-12" db="EMBL/GenBank/DDBJ databases">
        <title>Draft genome of Thermovenabulum gondwanense isolated from a red thermophilic microbial mat colonisisng an outflow channel of a bore well.</title>
        <authorList>
            <person name="Patel B.K."/>
        </authorList>
    </citation>
    <scope>NUCLEOTIDE SEQUENCE [LARGE SCALE GENOMIC DNA]</scope>
    <source>
        <strain evidence="5 6">R270</strain>
    </source>
</reference>
<dbReference type="Pfam" id="PF13487">
    <property type="entry name" value="HD_5"/>
    <property type="match status" value="1"/>
</dbReference>
<keyword evidence="1" id="KW-0175">Coiled coil</keyword>
<dbReference type="PROSITE" id="PS51832">
    <property type="entry name" value="HD_GYP"/>
    <property type="match status" value="1"/>
</dbReference>
<dbReference type="InterPro" id="IPR006675">
    <property type="entry name" value="HDIG_dom"/>
</dbReference>
<comment type="caution">
    <text evidence="5">The sequence shown here is derived from an EMBL/GenBank/DDBJ whole genome shotgun (WGS) entry which is preliminary data.</text>
</comment>
<evidence type="ECO:0000259" key="3">
    <source>
        <dbReference type="PROSITE" id="PS51831"/>
    </source>
</evidence>
<evidence type="ECO:0000256" key="1">
    <source>
        <dbReference type="SAM" id="Coils"/>
    </source>
</evidence>
<dbReference type="STRING" id="520767.ATZ99_06960"/>
<dbReference type="InterPro" id="IPR037522">
    <property type="entry name" value="HD_GYP_dom"/>
</dbReference>
<keyword evidence="2" id="KW-0812">Transmembrane</keyword>
<keyword evidence="5" id="KW-0378">Hydrolase</keyword>
<dbReference type="CDD" id="cd00077">
    <property type="entry name" value="HDc"/>
    <property type="match status" value="1"/>
</dbReference>
<dbReference type="EC" id="3.1.4.52" evidence="5"/>
<evidence type="ECO:0000313" key="6">
    <source>
        <dbReference type="Proteomes" id="UP000075737"/>
    </source>
</evidence>
<name>A0A162MPH3_9FIRM</name>
<dbReference type="PATRIC" id="fig|520767.4.peg.781"/>
<evidence type="ECO:0000259" key="4">
    <source>
        <dbReference type="PROSITE" id="PS51832"/>
    </source>
</evidence>